<dbReference type="EMBL" id="QETA01000001">
    <property type="protein sequence ID" value="PWF25236.1"/>
    <property type="molecule type" value="Genomic_DNA"/>
</dbReference>
<gene>
    <name evidence="2" type="ORF">DD235_03540</name>
</gene>
<name>A0A2V1K1X7_9BURK</name>
<dbReference type="PIRSF" id="PIRSF032131">
    <property type="entry name" value="UCP032131"/>
    <property type="match status" value="1"/>
</dbReference>
<evidence type="ECO:0000313" key="3">
    <source>
        <dbReference type="Proteomes" id="UP000245212"/>
    </source>
</evidence>
<evidence type="ECO:0000256" key="1">
    <source>
        <dbReference type="SAM" id="MobiDB-lite"/>
    </source>
</evidence>
<feature type="region of interest" description="Disordered" evidence="1">
    <location>
        <begin position="59"/>
        <end position="87"/>
    </location>
</feature>
<sequence>MALKVYDLACGQGHLFEGWFGSQEDYADQQARGLLQCPLCGSTQIERRLSAPRLNVSGATAATTRDSGATDVATSGSTQAALATPEGQALQAEALRRMREFVRSMDNVGPRFAEEARRIHEGELPERPIRGTATPEERQSLADDGIGIMPIPDILDDDRLL</sequence>
<dbReference type="InterPro" id="IPR009562">
    <property type="entry name" value="DUF1178"/>
</dbReference>
<proteinExistence type="predicted"/>
<keyword evidence="3" id="KW-1185">Reference proteome</keyword>
<accession>A0A2V1K1X7</accession>
<protein>
    <submittedName>
        <fullName evidence="2">DUF1178 domain-containing protein</fullName>
    </submittedName>
</protein>
<reference evidence="3" key="1">
    <citation type="submission" date="2018-05" db="EMBL/GenBank/DDBJ databases">
        <authorList>
            <person name="Li Y."/>
        </authorList>
    </citation>
    <scope>NUCLEOTIDE SEQUENCE [LARGE SCALE GENOMIC DNA]</scope>
    <source>
        <strain evidence="3">3d-2-2</strain>
    </source>
</reference>
<organism evidence="2 3">
    <name type="scientific">Corticimicrobacter populi</name>
    <dbReference type="NCBI Taxonomy" id="2175229"/>
    <lineage>
        <taxon>Bacteria</taxon>
        <taxon>Pseudomonadati</taxon>
        <taxon>Pseudomonadota</taxon>
        <taxon>Betaproteobacteria</taxon>
        <taxon>Burkholderiales</taxon>
        <taxon>Alcaligenaceae</taxon>
        <taxon>Corticimicrobacter</taxon>
    </lineage>
</organism>
<feature type="compositionally biased region" description="Polar residues" evidence="1">
    <location>
        <begin position="59"/>
        <end position="81"/>
    </location>
</feature>
<feature type="region of interest" description="Disordered" evidence="1">
    <location>
        <begin position="119"/>
        <end position="149"/>
    </location>
</feature>
<evidence type="ECO:0000313" key="2">
    <source>
        <dbReference type="EMBL" id="PWF25236.1"/>
    </source>
</evidence>
<dbReference type="Proteomes" id="UP000245212">
    <property type="component" value="Unassembled WGS sequence"/>
</dbReference>
<dbReference type="RefSeq" id="WP_109060637.1">
    <property type="nucleotide sequence ID" value="NZ_QETA01000001.1"/>
</dbReference>
<dbReference type="Pfam" id="PF06676">
    <property type="entry name" value="DUF1178"/>
    <property type="match status" value="1"/>
</dbReference>
<feature type="compositionally biased region" description="Basic and acidic residues" evidence="1">
    <location>
        <begin position="119"/>
        <end position="141"/>
    </location>
</feature>
<dbReference type="AlphaFoldDB" id="A0A2V1K1X7"/>
<comment type="caution">
    <text evidence="2">The sequence shown here is derived from an EMBL/GenBank/DDBJ whole genome shotgun (WGS) entry which is preliminary data.</text>
</comment>